<dbReference type="SUPFAM" id="SSF52833">
    <property type="entry name" value="Thioredoxin-like"/>
    <property type="match status" value="1"/>
</dbReference>
<dbReference type="AlphaFoldDB" id="A0A1P8UG04"/>
<evidence type="ECO:0000313" key="3">
    <source>
        <dbReference type="Proteomes" id="UP000243807"/>
    </source>
</evidence>
<dbReference type="PROSITE" id="PS51354">
    <property type="entry name" value="GLUTAREDOXIN_2"/>
    <property type="match status" value="1"/>
</dbReference>
<evidence type="ECO:0000313" key="2">
    <source>
        <dbReference type="EMBL" id="APZ42694.1"/>
    </source>
</evidence>
<dbReference type="EMBL" id="CP019434">
    <property type="protein sequence ID" value="APZ42694.1"/>
    <property type="molecule type" value="Genomic_DNA"/>
</dbReference>
<proteinExistence type="predicted"/>
<reference evidence="2 3" key="1">
    <citation type="submission" date="2017-01" db="EMBL/GenBank/DDBJ databases">
        <title>Draft sequence of Acidihalobacter ferrooxidans strain DSM 14175 (strain V8).</title>
        <authorList>
            <person name="Khaleque H.N."/>
            <person name="Ramsay J.P."/>
            <person name="Murphy R.J.T."/>
            <person name="Kaksonen A.H."/>
            <person name="Boxall N.J."/>
            <person name="Watkin E.L.J."/>
        </authorList>
    </citation>
    <scope>NUCLEOTIDE SEQUENCE [LARGE SCALE GENOMIC DNA]</scope>
    <source>
        <strain evidence="2 3">V8</strain>
    </source>
</reference>
<evidence type="ECO:0000259" key="1">
    <source>
        <dbReference type="Pfam" id="PF00462"/>
    </source>
</evidence>
<dbReference type="InterPro" id="IPR002109">
    <property type="entry name" value="Glutaredoxin"/>
</dbReference>
<dbReference type="CDD" id="cd02976">
    <property type="entry name" value="NrdH"/>
    <property type="match status" value="1"/>
</dbReference>
<dbReference type="OrthoDB" id="9795531at2"/>
<dbReference type="Gene3D" id="3.40.30.10">
    <property type="entry name" value="Glutaredoxin"/>
    <property type="match status" value="1"/>
</dbReference>
<organism evidence="2 3">
    <name type="scientific">Acidihalobacter ferrooxydans</name>
    <dbReference type="NCBI Taxonomy" id="1765967"/>
    <lineage>
        <taxon>Bacteria</taxon>
        <taxon>Pseudomonadati</taxon>
        <taxon>Pseudomonadota</taxon>
        <taxon>Gammaproteobacteria</taxon>
        <taxon>Chromatiales</taxon>
        <taxon>Ectothiorhodospiraceae</taxon>
        <taxon>Acidihalobacter</taxon>
    </lineage>
</organism>
<sequence length="79" mass="8456">MAEVLLYTSPGCPDCAAVKRYLDARGIAYEERDVTAPGMAEQAKSRYGVRVAPITVIDGEALYGTFADQKPRLDAAFGG</sequence>
<name>A0A1P8UG04_9GAMM</name>
<dbReference type="KEGG" id="afy:BW247_05935"/>
<accession>A0A1P8UG04</accession>
<dbReference type="RefSeq" id="WP_076836345.1">
    <property type="nucleotide sequence ID" value="NZ_CP019434.1"/>
</dbReference>
<dbReference type="InterPro" id="IPR036249">
    <property type="entry name" value="Thioredoxin-like_sf"/>
</dbReference>
<gene>
    <name evidence="2" type="ORF">BW247_05935</name>
</gene>
<dbReference type="Pfam" id="PF00462">
    <property type="entry name" value="Glutaredoxin"/>
    <property type="match status" value="1"/>
</dbReference>
<feature type="domain" description="Glutaredoxin" evidence="1">
    <location>
        <begin position="4"/>
        <end position="60"/>
    </location>
</feature>
<keyword evidence="3" id="KW-1185">Reference proteome</keyword>
<dbReference type="STRING" id="1765967.BW247_05935"/>
<protein>
    <submittedName>
        <fullName evidence="2">NrdH-redoxin</fullName>
    </submittedName>
</protein>
<dbReference type="Proteomes" id="UP000243807">
    <property type="component" value="Chromosome"/>
</dbReference>